<dbReference type="Pfam" id="PF14907">
    <property type="entry name" value="NTP_transf_5"/>
    <property type="match status" value="1"/>
</dbReference>
<dbReference type="InterPro" id="IPR039498">
    <property type="entry name" value="NTP_transf_5"/>
</dbReference>
<gene>
    <name evidence="1" type="ORF">MNBD_CHLOROFLEXI01-4574</name>
</gene>
<name>A0A3B0UV92_9ZZZZ</name>
<proteinExistence type="predicted"/>
<reference evidence="1" key="1">
    <citation type="submission" date="2018-06" db="EMBL/GenBank/DDBJ databases">
        <authorList>
            <person name="Zhirakovskaya E."/>
        </authorList>
    </citation>
    <scope>NUCLEOTIDE SEQUENCE</scope>
</reference>
<evidence type="ECO:0008006" key="2">
    <source>
        <dbReference type="Google" id="ProtNLM"/>
    </source>
</evidence>
<protein>
    <recommendedName>
        <fullName evidence="2">Nucleotidyltransferase family protein</fullName>
    </recommendedName>
</protein>
<evidence type="ECO:0000313" key="1">
    <source>
        <dbReference type="EMBL" id="VAW30332.1"/>
    </source>
</evidence>
<dbReference type="EMBL" id="UOEU01000044">
    <property type="protein sequence ID" value="VAW30332.1"/>
    <property type="molecule type" value="Genomic_DNA"/>
</dbReference>
<organism evidence="1">
    <name type="scientific">hydrothermal vent metagenome</name>
    <dbReference type="NCBI Taxonomy" id="652676"/>
    <lineage>
        <taxon>unclassified sequences</taxon>
        <taxon>metagenomes</taxon>
        <taxon>ecological metagenomes</taxon>
    </lineage>
</organism>
<sequence>MKDFTLRPTLSNEKLAAITNTLAHWLPSNEDGAPALSGDRGSHIEAAVSRWTIAEWEAAEWVVYWQNALPWLAARLQEANVEVPEPVNGRLHTIAAASRERTCQMLNACNDILAAFRQAGIETVLLKGAVLAPIYYPNPLLRPLADLDLLIRPKDLAASREIMLNQLGYRYYSRSAEDEVYLRGERKENIWAANNVHPVEIHFALREEYAGMGYDLADLMWRESEERPYWQGTSARIPNPAALLLHVCAHASSDWIIQRGRLMHIDDIRKLCVGMKTADWQTFNQRVQPNTARFVYPALAFAAKYSPLDLPQAVTDSLRENCPPTLLDWLAQTSLADTSESNPTSRSGIGFEIAQRLARSKMDIVRFWLRSFFPRRYNLAKRYPRLVETAVWPLAYLLLNLDRIMHFIKKFLPQSSQRTQREKE</sequence>
<accession>A0A3B0UV92</accession>
<dbReference type="AlphaFoldDB" id="A0A3B0UV92"/>